<dbReference type="GO" id="GO:0044773">
    <property type="term" value="P:mitotic DNA damage checkpoint signaling"/>
    <property type="evidence" value="ECO:0007669"/>
    <property type="project" value="TreeGrafter"/>
</dbReference>
<evidence type="ECO:0000259" key="1">
    <source>
        <dbReference type="PROSITE" id="PS50011"/>
    </source>
</evidence>
<dbReference type="OrthoDB" id="4170704at2759"/>
<dbReference type="KEGG" id="cim:CIMG_12635"/>
<keyword evidence="3" id="KW-1185">Reference proteome</keyword>
<evidence type="ECO:0000313" key="3">
    <source>
        <dbReference type="Proteomes" id="UP000001261"/>
    </source>
</evidence>
<dbReference type="GeneID" id="24164262"/>
<dbReference type="PANTHER" id="PTHR44167:SF24">
    <property type="entry name" value="SERINE_THREONINE-PROTEIN KINASE CHK2"/>
    <property type="match status" value="1"/>
</dbReference>
<dbReference type="InterPro" id="IPR000719">
    <property type="entry name" value="Prot_kinase_dom"/>
</dbReference>
<dbReference type="GO" id="GO:0005524">
    <property type="term" value="F:ATP binding"/>
    <property type="evidence" value="ECO:0007669"/>
    <property type="project" value="InterPro"/>
</dbReference>
<evidence type="ECO:0000313" key="2">
    <source>
        <dbReference type="EMBL" id="EAS37402.3"/>
    </source>
</evidence>
<sequence length="127" mass="14598">MSLKLKWAYQIAQAVSLLHSNSIIHCNIKPQNFLLDVTLNIKIIDFSGFLLDRSKPVSGEGTQFYLPQHWRDLPTVATDLFALRSTLYKIFQETSPYKEIPSNQVEVLFKRKEFPNVSAILCSKIIK</sequence>
<reference evidence="3" key="2">
    <citation type="journal article" date="2010" name="Genome Res.">
        <title>Population genomic sequencing of Coccidioides fungi reveals recent hybridization and transposon control.</title>
        <authorList>
            <person name="Neafsey D.E."/>
            <person name="Barker B.M."/>
            <person name="Sharpton T.J."/>
            <person name="Stajich J.E."/>
            <person name="Park D.J."/>
            <person name="Whiston E."/>
            <person name="Hung C.-Y."/>
            <person name="McMahan C."/>
            <person name="White J."/>
            <person name="Sykes S."/>
            <person name="Heiman D."/>
            <person name="Young S."/>
            <person name="Zeng Q."/>
            <person name="Abouelleil A."/>
            <person name="Aftuck L."/>
            <person name="Bessette D."/>
            <person name="Brown A."/>
            <person name="FitzGerald M."/>
            <person name="Lui A."/>
            <person name="Macdonald J.P."/>
            <person name="Priest M."/>
            <person name="Orbach M.J."/>
            <person name="Galgiani J.N."/>
            <person name="Kirkland T.N."/>
            <person name="Cole G.T."/>
            <person name="Birren B.W."/>
            <person name="Henn M.R."/>
            <person name="Taylor J.W."/>
            <person name="Rounsley S.D."/>
        </authorList>
    </citation>
    <scope>GENOME REANNOTATION</scope>
    <source>
        <strain evidence="3">RS</strain>
    </source>
</reference>
<dbReference type="Pfam" id="PF00069">
    <property type="entry name" value="Pkinase"/>
    <property type="match status" value="1"/>
</dbReference>
<dbReference type="Proteomes" id="UP000001261">
    <property type="component" value="Unassembled WGS sequence"/>
</dbReference>
<dbReference type="GO" id="GO:0004674">
    <property type="term" value="F:protein serine/threonine kinase activity"/>
    <property type="evidence" value="ECO:0007669"/>
    <property type="project" value="TreeGrafter"/>
</dbReference>
<dbReference type="Gene3D" id="1.10.510.10">
    <property type="entry name" value="Transferase(Phosphotransferase) domain 1"/>
    <property type="match status" value="1"/>
</dbReference>
<dbReference type="PROSITE" id="PS50011">
    <property type="entry name" value="PROTEIN_KINASE_DOM"/>
    <property type="match status" value="1"/>
</dbReference>
<dbReference type="GO" id="GO:0005634">
    <property type="term" value="C:nucleus"/>
    <property type="evidence" value="ECO:0007669"/>
    <property type="project" value="TreeGrafter"/>
</dbReference>
<organism evidence="2 3">
    <name type="scientific">Coccidioides immitis (strain RS)</name>
    <name type="common">Valley fever fungus</name>
    <dbReference type="NCBI Taxonomy" id="246410"/>
    <lineage>
        <taxon>Eukaryota</taxon>
        <taxon>Fungi</taxon>
        <taxon>Dikarya</taxon>
        <taxon>Ascomycota</taxon>
        <taxon>Pezizomycotina</taxon>
        <taxon>Eurotiomycetes</taxon>
        <taxon>Eurotiomycetidae</taxon>
        <taxon>Onygenales</taxon>
        <taxon>Onygenaceae</taxon>
        <taxon>Coccidioides</taxon>
    </lineage>
</organism>
<dbReference type="RefSeq" id="XP_001248985.2">
    <property type="nucleotide sequence ID" value="XM_001248984.2"/>
</dbReference>
<accession>J3KM18</accession>
<dbReference type="VEuPathDB" id="FungiDB:CIMG_12635"/>
<dbReference type="SUPFAM" id="SSF56112">
    <property type="entry name" value="Protein kinase-like (PK-like)"/>
    <property type="match status" value="1"/>
</dbReference>
<protein>
    <recommendedName>
        <fullName evidence="1">Protein kinase domain-containing protein</fullName>
    </recommendedName>
</protein>
<feature type="domain" description="Protein kinase" evidence="1">
    <location>
        <begin position="1"/>
        <end position="127"/>
    </location>
</feature>
<dbReference type="PANTHER" id="PTHR44167">
    <property type="entry name" value="OVARIAN-SPECIFIC SERINE/THREONINE-PROTEIN KINASE LOK-RELATED"/>
    <property type="match status" value="1"/>
</dbReference>
<reference evidence="3" key="1">
    <citation type="journal article" date="2009" name="Genome Res.">
        <title>Comparative genomic analyses of the human fungal pathogens Coccidioides and their relatives.</title>
        <authorList>
            <person name="Sharpton T.J."/>
            <person name="Stajich J.E."/>
            <person name="Rounsley S.D."/>
            <person name="Gardner M.J."/>
            <person name="Wortman J.R."/>
            <person name="Jordar V.S."/>
            <person name="Maiti R."/>
            <person name="Kodira C.D."/>
            <person name="Neafsey D.E."/>
            <person name="Zeng Q."/>
            <person name="Hung C.-Y."/>
            <person name="McMahan C."/>
            <person name="Muszewska A."/>
            <person name="Grynberg M."/>
            <person name="Mandel M.A."/>
            <person name="Kellner E.M."/>
            <person name="Barker B.M."/>
            <person name="Galgiani J.N."/>
            <person name="Orbach M.J."/>
            <person name="Kirkland T.N."/>
            <person name="Cole G.T."/>
            <person name="Henn M.R."/>
            <person name="Birren B.W."/>
            <person name="Taylor J.W."/>
        </authorList>
    </citation>
    <scope>NUCLEOTIDE SEQUENCE [LARGE SCALE GENOMIC DNA]</scope>
    <source>
        <strain evidence="3">RS</strain>
    </source>
</reference>
<gene>
    <name evidence="2" type="ORF">CIMG_12635</name>
</gene>
<dbReference type="InterPro" id="IPR011009">
    <property type="entry name" value="Kinase-like_dom_sf"/>
</dbReference>
<dbReference type="GO" id="GO:0005737">
    <property type="term" value="C:cytoplasm"/>
    <property type="evidence" value="ECO:0007669"/>
    <property type="project" value="TreeGrafter"/>
</dbReference>
<dbReference type="InParanoid" id="J3KM18"/>
<dbReference type="AlphaFoldDB" id="J3KM18"/>
<dbReference type="EMBL" id="GG704911">
    <property type="protein sequence ID" value="EAS37402.3"/>
    <property type="molecule type" value="Genomic_DNA"/>
</dbReference>
<name>J3KM18_COCIM</name>
<proteinExistence type="predicted"/>